<name>A0A8H9KZ35_9MICO</name>
<dbReference type="Proteomes" id="UP000648535">
    <property type="component" value="Unassembled WGS sequence"/>
</dbReference>
<dbReference type="AlphaFoldDB" id="A0A8H9KZ35"/>
<dbReference type="EMBL" id="BMOI01000013">
    <property type="protein sequence ID" value="GGL07909.1"/>
    <property type="molecule type" value="Genomic_DNA"/>
</dbReference>
<sequence length="91" mass="9456">MTQRSISRRTSRAECSSELNYGHGKAVSTTTYSGFAPCCGTVAAATLAVRGAMLTLPQPPIDNAVRFDLTLAATRFGRGANAIGLHLTLGG</sequence>
<evidence type="ECO:0000313" key="1">
    <source>
        <dbReference type="EMBL" id="GGL07909.1"/>
    </source>
</evidence>
<reference evidence="1" key="1">
    <citation type="journal article" date="2014" name="Int. J. Syst. Evol. Microbiol.">
        <title>Complete genome sequence of Corynebacterium casei LMG S-19264T (=DSM 44701T), isolated from a smear-ripened cheese.</title>
        <authorList>
            <consortium name="US DOE Joint Genome Institute (JGI-PGF)"/>
            <person name="Walter F."/>
            <person name="Albersmeier A."/>
            <person name="Kalinowski J."/>
            <person name="Ruckert C."/>
        </authorList>
    </citation>
    <scope>NUCLEOTIDE SEQUENCE</scope>
    <source>
        <strain evidence="1">JCM 1480</strain>
    </source>
</reference>
<protein>
    <submittedName>
        <fullName evidence="1">Uncharacterized protein</fullName>
    </submittedName>
</protein>
<evidence type="ECO:0000313" key="2">
    <source>
        <dbReference type="Proteomes" id="UP000648535"/>
    </source>
</evidence>
<accession>A0A8H9KZ35</accession>
<organism evidence="1 2">
    <name type="scientific">Curtobacterium luteum</name>
    <dbReference type="NCBI Taxonomy" id="33881"/>
    <lineage>
        <taxon>Bacteria</taxon>
        <taxon>Bacillati</taxon>
        <taxon>Actinomycetota</taxon>
        <taxon>Actinomycetes</taxon>
        <taxon>Micrococcales</taxon>
        <taxon>Microbacteriaceae</taxon>
        <taxon>Curtobacterium</taxon>
    </lineage>
</organism>
<proteinExistence type="predicted"/>
<gene>
    <name evidence="1" type="ORF">GCM10009769_27620</name>
</gene>
<comment type="caution">
    <text evidence="1">The sequence shown here is derived from an EMBL/GenBank/DDBJ whole genome shotgun (WGS) entry which is preliminary data.</text>
</comment>
<reference evidence="1" key="2">
    <citation type="submission" date="2020-09" db="EMBL/GenBank/DDBJ databases">
        <authorList>
            <person name="Sun Q."/>
            <person name="Ohkuma M."/>
        </authorList>
    </citation>
    <scope>NUCLEOTIDE SEQUENCE</scope>
    <source>
        <strain evidence="1">JCM 1480</strain>
    </source>
</reference>